<dbReference type="STRING" id="1168035.SAMN05444280_104158"/>
<protein>
    <submittedName>
        <fullName evidence="2">Uncharacterized protein</fullName>
    </submittedName>
</protein>
<dbReference type="AlphaFoldDB" id="A0A1M6D102"/>
<dbReference type="Proteomes" id="UP000184050">
    <property type="component" value="Unassembled WGS sequence"/>
</dbReference>
<keyword evidence="1" id="KW-0472">Membrane</keyword>
<organism evidence="2 3">
    <name type="scientific">Tangfeifania diversioriginum</name>
    <dbReference type="NCBI Taxonomy" id="1168035"/>
    <lineage>
        <taxon>Bacteria</taxon>
        <taxon>Pseudomonadati</taxon>
        <taxon>Bacteroidota</taxon>
        <taxon>Bacteroidia</taxon>
        <taxon>Marinilabiliales</taxon>
        <taxon>Prolixibacteraceae</taxon>
        <taxon>Tangfeifania</taxon>
    </lineage>
</organism>
<dbReference type="OrthoDB" id="1040322at2"/>
<evidence type="ECO:0000256" key="1">
    <source>
        <dbReference type="SAM" id="Phobius"/>
    </source>
</evidence>
<proteinExistence type="predicted"/>
<dbReference type="RefSeq" id="WP_073165954.1">
    <property type="nucleotide sequence ID" value="NZ_FQZE01000004.1"/>
</dbReference>
<accession>A0A1M6D102</accession>
<keyword evidence="1" id="KW-1133">Transmembrane helix</keyword>
<dbReference type="EMBL" id="FQZE01000004">
    <property type="protein sequence ID" value="SHI66793.1"/>
    <property type="molecule type" value="Genomic_DNA"/>
</dbReference>
<keyword evidence="3" id="KW-1185">Reference proteome</keyword>
<name>A0A1M6D102_9BACT</name>
<evidence type="ECO:0000313" key="3">
    <source>
        <dbReference type="Proteomes" id="UP000184050"/>
    </source>
</evidence>
<evidence type="ECO:0000313" key="2">
    <source>
        <dbReference type="EMBL" id="SHI66793.1"/>
    </source>
</evidence>
<sequence length="181" mass="20600">METQEVKQLLQRYFNGESSENDEQKLQAYFHSGNVAAELEEYAGFFGGISELSKTANDDSIENEVMNYILENEAEEKSKYRTLWKTVTGIAASIIIVVGGLLLYQQKDKTYEDTFENPQVAYSVAEDVLEYMSAKYNKGLAELSNFDKLQTASQPLRKGVQPVNEFYENIEKLDTKESESQ</sequence>
<gene>
    <name evidence="2" type="ORF">SAMN05444280_104158</name>
</gene>
<feature type="transmembrane region" description="Helical" evidence="1">
    <location>
        <begin position="83"/>
        <end position="104"/>
    </location>
</feature>
<reference evidence="2 3" key="1">
    <citation type="submission" date="2016-11" db="EMBL/GenBank/DDBJ databases">
        <authorList>
            <person name="Jaros S."/>
            <person name="Januszkiewicz K."/>
            <person name="Wedrychowicz H."/>
        </authorList>
    </citation>
    <scope>NUCLEOTIDE SEQUENCE [LARGE SCALE GENOMIC DNA]</scope>
    <source>
        <strain evidence="2 3">DSM 27063</strain>
    </source>
</reference>
<keyword evidence="1" id="KW-0812">Transmembrane</keyword>